<evidence type="ECO:0000313" key="4">
    <source>
        <dbReference type="Proteomes" id="UP000233387"/>
    </source>
</evidence>
<dbReference type="OrthoDB" id="674853at2"/>
<comment type="caution">
    <text evidence="3">The sequence shown here is derived from an EMBL/GenBank/DDBJ whole genome shotgun (WGS) entry which is preliminary data.</text>
</comment>
<reference evidence="3 4" key="1">
    <citation type="submission" date="2017-06" db="EMBL/GenBank/DDBJ databases">
        <title>Raineya orbicola gen. nov., sp. nov. a slightly thermophilic bacterium of the phylum Bacteroidetes and the description of Raineyaceae fam. nov.</title>
        <authorList>
            <person name="Albuquerque L."/>
            <person name="Polonia A.R.M."/>
            <person name="Barroso C."/>
            <person name="Froufe H.J.C."/>
            <person name="Lage O."/>
            <person name="Lobo-Da-Cunha A."/>
            <person name="Egas C."/>
            <person name="Da Costa M.S."/>
        </authorList>
    </citation>
    <scope>NUCLEOTIDE SEQUENCE [LARGE SCALE GENOMIC DNA]</scope>
    <source>
        <strain evidence="3 4">SPSPC-11</strain>
    </source>
</reference>
<organism evidence="3 4">
    <name type="scientific">Raineya orbicola</name>
    <dbReference type="NCBI Taxonomy" id="2016530"/>
    <lineage>
        <taxon>Bacteria</taxon>
        <taxon>Pseudomonadati</taxon>
        <taxon>Bacteroidota</taxon>
        <taxon>Cytophagia</taxon>
        <taxon>Cytophagales</taxon>
        <taxon>Raineyaceae</taxon>
        <taxon>Raineya</taxon>
    </lineage>
</organism>
<dbReference type="Proteomes" id="UP000233387">
    <property type="component" value="Unassembled WGS sequence"/>
</dbReference>
<gene>
    <name evidence="3" type="ORF">Rain11_1980</name>
</gene>
<keyword evidence="1" id="KW-1133">Transmembrane helix</keyword>
<evidence type="ECO:0000313" key="3">
    <source>
        <dbReference type="EMBL" id="PKQ67635.1"/>
    </source>
</evidence>
<accession>A0A2N3IBJ5</accession>
<proteinExistence type="predicted"/>
<evidence type="ECO:0000256" key="1">
    <source>
        <dbReference type="SAM" id="Phobius"/>
    </source>
</evidence>
<feature type="domain" description="Phage shock protein PspC N-terminal" evidence="2">
    <location>
        <begin position="14"/>
        <end position="58"/>
    </location>
</feature>
<protein>
    <submittedName>
        <fullName evidence="3">PspC domain</fullName>
    </submittedName>
</protein>
<dbReference type="AlphaFoldDB" id="A0A2N3IBJ5"/>
<sequence>MFKRFKCFVEFHAFGVCTRLGEKMGMSISHIRLFFIYATFLTMGSPIIIYLVLAFIMNIRRYLRKANNPTVWDI</sequence>
<dbReference type="InterPro" id="IPR007168">
    <property type="entry name" value="Phageshock_PspC_N"/>
</dbReference>
<dbReference type="EMBL" id="NKXO01000032">
    <property type="protein sequence ID" value="PKQ67635.1"/>
    <property type="molecule type" value="Genomic_DNA"/>
</dbReference>
<name>A0A2N3IBJ5_9BACT</name>
<dbReference type="Pfam" id="PF04024">
    <property type="entry name" value="PspC"/>
    <property type="match status" value="1"/>
</dbReference>
<keyword evidence="1" id="KW-0812">Transmembrane</keyword>
<feature type="transmembrane region" description="Helical" evidence="1">
    <location>
        <begin position="34"/>
        <end position="56"/>
    </location>
</feature>
<keyword evidence="4" id="KW-1185">Reference proteome</keyword>
<evidence type="ECO:0000259" key="2">
    <source>
        <dbReference type="Pfam" id="PF04024"/>
    </source>
</evidence>
<keyword evidence="1" id="KW-0472">Membrane</keyword>
<dbReference type="RefSeq" id="WP_101359244.1">
    <property type="nucleotide sequence ID" value="NZ_NKXO01000032.1"/>
</dbReference>